<keyword evidence="3" id="KW-0786">Thiamine pyrophosphate</keyword>
<dbReference type="PANTHER" id="PTHR43825:SF1">
    <property type="entry name" value="TRANSKETOLASE-LIKE PYRIMIDINE-BINDING DOMAIN-CONTAINING PROTEIN"/>
    <property type="match status" value="1"/>
</dbReference>
<evidence type="ECO:0000256" key="3">
    <source>
        <dbReference type="ARBA" id="ARBA00023052"/>
    </source>
</evidence>
<evidence type="ECO:0000256" key="1">
    <source>
        <dbReference type="ARBA" id="ARBA00001964"/>
    </source>
</evidence>
<dbReference type="Pfam" id="PF02780">
    <property type="entry name" value="Transketolase_C"/>
    <property type="match status" value="1"/>
</dbReference>
<evidence type="ECO:0000313" key="6">
    <source>
        <dbReference type="EMBL" id="MVA74679.1"/>
    </source>
</evidence>
<dbReference type="CDD" id="cd07033">
    <property type="entry name" value="TPP_PYR_DXS_TK_like"/>
    <property type="match status" value="1"/>
</dbReference>
<dbReference type="InterPro" id="IPR009014">
    <property type="entry name" value="Transketo_C/PFOR_II"/>
</dbReference>
<evidence type="ECO:0000313" key="7">
    <source>
        <dbReference type="Proteomes" id="UP000435304"/>
    </source>
</evidence>
<evidence type="ECO:0000256" key="2">
    <source>
        <dbReference type="ARBA" id="ARBA00007131"/>
    </source>
</evidence>
<comment type="cofactor">
    <cofactor evidence="1">
        <name>thiamine diphosphate</name>
        <dbReference type="ChEBI" id="CHEBI:58937"/>
    </cofactor>
</comment>
<dbReference type="SUPFAM" id="SSF52922">
    <property type="entry name" value="TK C-terminal domain-like"/>
    <property type="match status" value="1"/>
</dbReference>
<dbReference type="InterPro" id="IPR029061">
    <property type="entry name" value="THDP-binding"/>
</dbReference>
<dbReference type="EMBL" id="WPCU01000003">
    <property type="protein sequence ID" value="MVA74679.1"/>
    <property type="molecule type" value="Genomic_DNA"/>
</dbReference>
<dbReference type="Pfam" id="PF02779">
    <property type="entry name" value="Transket_pyr"/>
    <property type="match status" value="1"/>
</dbReference>
<dbReference type="SUPFAM" id="SSF52518">
    <property type="entry name" value="Thiamin diphosphate-binding fold (THDP-binding)"/>
    <property type="match status" value="1"/>
</dbReference>
<dbReference type="Gene3D" id="3.40.50.920">
    <property type="match status" value="1"/>
</dbReference>
<dbReference type="InterPro" id="IPR033248">
    <property type="entry name" value="Transketolase_C"/>
</dbReference>
<evidence type="ECO:0000256" key="4">
    <source>
        <dbReference type="SAM" id="MobiDB-lite"/>
    </source>
</evidence>
<comment type="caution">
    <text evidence="6">The sequence shown here is derived from an EMBL/GenBank/DDBJ whole genome shotgun (WGS) entry which is preliminary data.</text>
</comment>
<dbReference type="InterPro" id="IPR005475">
    <property type="entry name" value="Transketolase-like_Pyr-bd"/>
</dbReference>
<dbReference type="InterPro" id="IPR051157">
    <property type="entry name" value="PDH/Transketolase"/>
</dbReference>
<comment type="similarity">
    <text evidence="2">Belongs to the transketolase family.</text>
</comment>
<dbReference type="PANTHER" id="PTHR43825">
    <property type="entry name" value="PYRUVATE DEHYDROGENASE E1 COMPONENT"/>
    <property type="match status" value="1"/>
</dbReference>
<evidence type="ECO:0000259" key="5">
    <source>
        <dbReference type="SMART" id="SM00861"/>
    </source>
</evidence>
<proteinExistence type="inferred from homology"/>
<organism evidence="6 7">
    <name type="scientific">Auraticoccus cholistanensis</name>
    <dbReference type="NCBI Taxonomy" id="2656650"/>
    <lineage>
        <taxon>Bacteria</taxon>
        <taxon>Bacillati</taxon>
        <taxon>Actinomycetota</taxon>
        <taxon>Actinomycetes</taxon>
        <taxon>Propionibacteriales</taxon>
        <taxon>Propionibacteriaceae</taxon>
        <taxon>Auraticoccus</taxon>
    </lineage>
</organism>
<gene>
    <name evidence="6" type="ORF">GC722_01320</name>
</gene>
<keyword evidence="7" id="KW-1185">Reference proteome</keyword>
<dbReference type="Proteomes" id="UP000435304">
    <property type="component" value="Unassembled WGS sequence"/>
</dbReference>
<accession>A0A6A9UZZ1</accession>
<protein>
    <submittedName>
        <fullName evidence="6">Transketolase family protein</fullName>
    </submittedName>
</protein>
<feature type="domain" description="Transketolase-like pyrimidine-binding" evidence="5">
    <location>
        <begin position="44"/>
        <end position="209"/>
    </location>
</feature>
<dbReference type="Gene3D" id="3.40.50.970">
    <property type="match status" value="1"/>
</dbReference>
<feature type="region of interest" description="Disordered" evidence="4">
    <location>
        <begin position="1"/>
        <end position="27"/>
    </location>
</feature>
<dbReference type="AlphaFoldDB" id="A0A6A9UZZ1"/>
<dbReference type="SMART" id="SM00861">
    <property type="entry name" value="Transket_pyr"/>
    <property type="match status" value="1"/>
</dbReference>
<reference evidence="6 7" key="1">
    <citation type="submission" date="2019-12" db="EMBL/GenBank/DDBJ databases">
        <title>Auraticoccus cholistani sp. nov., an actinomycete isolated from soil of Cholistan desert.</title>
        <authorList>
            <person name="Cheema M.T."/>
        </authorList>
    </citation>
    <scope>NUCLEOTIDE SEQUENCE [LARGE SCALE GENOMIC DNA]</scope>
    <source>
        <strain evidence="6 7">F435</strain>
    </source>
</reference>
<dbReference type="FunFam" id="3.40.50.970:FF:000129">
    <property type="entry name" value="Transketolase"/>
    <property type="match status" value="1"/>
</dbReference>
<sequence>MAPQGPRRGPVRDGAGRAGRPRPGSRRCAVTQRLAPRWLEAETFDCRDAFVETLVALASEDPRIVGVVNDSVGSSKLDAFRTAFPDRLVNVGIAEQDMVGMAAGLAGGGRIPFVSGAACFLTARAMEQIKVDAAYSRNNLKLCGMSPGVAYGELGPTHHSIEDVAWLRALDQLVVVVPADPVETAAAIRWAAAYEGPVFVRVSRTPVPQVHPADHTFTPGRATVLHEGDDVTLVSNGTVLWRALAAAEQLAAEGIGARVLSMASVSPLDTAAVVQAARETGALVTAEESVPRGGLGGAVAEAVVAHHPVPVRMLGVDAFAPTGSAGYLLDRYGMSPEGIARAARELLHRRRS</sequence>
<dbReference type="GO" id="GO:0000287">
    <property type="term" value="F:magnesium ion binding"/>
    <property type="evidence" value="ECO:0007669"/>
    <property type="project" value="UniProtKB-ARBA"/>
</dbReference>
<name>A0A6A9UZZ1_9ACTN</name>